<accession>A0A024GWZ0</accession>
<evidence type="ECO:0000313" key="1">
    <source>
        <dbReference type="EMBL" id="CCQ44293.1"/>
    </source>
</evidence>
<keyword evidence="2" id="KW-1185">Reference proteome</keyword>
<organism evidence="1 2">
    <name type="scientific">Pseudarthrobacter siccitolerans</name>
    <dbReference type="NCBI Taxonomy" id="861266"/>
    <lineage>
        <taxon>Bacteria</taxon>
        <taxon>Bacillati</taxon>
        <taxon>Actinomycetota</taxon>
        <taxon>Actinomycetes</taxon>
        <taxon>Micrococcales</taxon>
        <taxon>Micrococcaceae</taxon>
        <taxon>Pseudarthrobacter</taxon>
    </lineage>
</organism>
<dbReference type="AlphaFoldDB" id="A0A024GWZ0"/>
<dbReference type="STRING" id="861266.ARTSIC4J27_217"/>
<comment type="caution">
    <text evidence="1">The sequence shown here is derived from an EMBL/GenBank/DDBJ whole genome shotgun (WGS) entry which is preliminary data.</text>
</comment>
<gene>
    <name evidence="1" type="ORF">ARTSIC4J27_217</name>
</gene>
<dbReference type="Proteomes" id="UP000035722">
    <property type="component" value="Unassembled WGS sequence"/>
</dbReference>
<evidence type="ECO:0000313" key="2">
    <source>
        <dbReference type="Proteomes" id="UP000035722"/>
    </source>
</evidence>
<protein>
    <submittedName>
        <fullName evidence="1">Uncharacterized protein</fullName>
    </submittedName>
</protein>
<proteinExistence type="predicted"/>
<dbReference type="RefSeq" id="WP_050053365.1">
    <property type="nucleotide sequence ID" value="NZ_CAQI01000025.1"/>
</dbReference>
<reference evidence="2" key="1">
    <citation type="journal article" date="2014" name="Genome Announc.">
        <title>Genome Sequence of Arthrobacter siccitolerans 4J27, a Xeroprotectant-Producing Desiccation-Tolerant Microorganism.</title>
        <authorList>
            <person name="Manzanera M."/>
            <person name="Santa-Cruz-Calvo L."/>
            <person name="Vilchez J.I."/>
            <person name="Garcia-Fontana C."/>
            <person name="Silva-Castro G.A."/>
            <person name="Calvo C."/>
            <person name="Gonzalez-Lopez J."/>
        </authorList>
    </citation>
    <scope>NUCLEOTIDE SEQUENCE [LARGE SCALE GENOMIC DNA]</scope>
    <source>
        <strain evidence="2">4J27</strain>
    </source>
</reference>
<name>A0A024GWZ0_9MICC</name>
<sequence>MADLIELDLRSRISSLYREHPALNGIDPSGYCCAECFKHDLAGAYGWSAVDAWEQIQTLQTRLALGGK</sequence>
<dbReference type="EMBL" id="CAQI01000025">
    <property type="protein sequence ID" value="CCQ44293.1"/>
    <property type="molecule type" value="Genomic_DNA"/>
</dbReference>